<evidence type="ECO:0000313" key="3">
    <source>
        <dbReference type="EMBL" id="UTY33303.1"/>
    </source>
</evidence>
<feature type="compositionally biased region" description="Acidic residues" evidence="1">
    <location>
        <begin position="151"/>
        <end position="162"/>
    </location>
</feature>
<proteinExistence type="predicted"/>
<sequence>MKKIFFCFVIALFVGIEAYSQICYAETAFNAEKNRLLQIARSGTLPNGCGAAGTPAALVNLLNSLGDGGACDQHDIDYSTLGMSKEQADENFYRNLLRAGVPDYLALHFFIAVSKGGQSAYDSAQWSARTLKELEPDPSSREYCIPSDYDSSFDDNDFDFSE</sequence>
<keyword evidence="2" id="KW-0732">Signal</keyword>
<accession>A0AAE9SGZ7</accession>
<evidence type="ECO:0000256" key="1">
    <source>
        <dbReference type="SAM" id="MobiDB-lite"/>
    </source>
</evidence>
<name>A0AAE9SGZ7_9SPIR</name>
<evidence type="ECO:0000256" key="2">
    <source>
        <dbReference type="SAM" id="SignalP"/>
    </source>
</evidence>
<feature type="region of interest" description="Disordered" evidence="1">
    <location>
        <begin position="137"/>
        <end position="162"/>
    </location>
</feature>
<gene>
    <name evidence="3" type="ORF">E4N74_04205</name>
</gene>
<reference evidence="3" key="1">
    <citation type="submission" date="2019-04" db="EMBL/GenBank/DDBJ databases">
        <title>Whole genome sequencing of oral phylogroup 2 treponemes.</title>
        <authorList>
            <person name="Chan Y."/>
            <person name="Zeng H.H."/>
            <person name="Yu X.L."/>
            <person name="Leung W.K."/>
            <person name="Watt R.M."/>
        </authorList>
    </citation>
    <scope>NUCLEOTIDE SEQUENCE</scope>
    <source>
        <strain evidence="3">OMZ 835</strain>
    </source>
</reference>
<organism evidence="3 4">
    <name type="scientific">Treponema putidum</name>
    <dbReference type="NCBI Taxonomy" id="221027"/>
    <lineage>
        <taxon>Bacteria</taxon>
        <taxon>Pseudomonadati</taxon>
        <taxon>Spirochaetota</taxon>
        <taxon>Spirochaetia</taxon>
        <taxon>Spirochaetales</taxon>
        <taxon>Treponemataceae</taxon>
        <taxon>Treponema</taxon>
    </lineage>
</organism>
<evidence type="ECO:0000313" key="4">
    <source>
        <dbReference type="Proteomes" id="UP001058682"/>
    </source>
</evidence>
<dbReference type="EMBL" id="CP038804">
    <property type="protein sequence ID" value="UTY33303.1"/>
    <property type="molecule type" value="Genomic_DNA"/>
</dbReference>
<feature type="chain" id="PRO_5041916769" evidence="2">
    <location>
        <begin position="26"/>
        <end position="162"/>
    </location>
</feature>
<feature type="signal peptide" evidence="2">
    <location>
        <begin position="1"/>
        <end position="25"/>
    </location>
</feature>
<dbReference type="AlphaFoldDB" id="A0AAE9SGZ7"/>
<protein>
    <submittedName>
        <fullName evidence="3">Uncharacterized protein</fullName>
    </submittedName>
</protein>
<dbReference type="Proteomes" id="UP001058682">
    <property type="component" value="Chromosome"/>
</dbReference>
<dbReference type="RefSeq" id="WP_255819014.1">
    <property type="nucleotide sequence ID" value="NZ_CP038803.1"/>
</dbReference>